<dbReference type="SUPFAM" id="SSF53756">
    <property type="entry name" value="UDP-Glycosyltransferase/glycogen phosphorylase"/>
    <property type="match status" value="1"/>
</dbReference>
<protein>
    <submittedName>
        <fullName evidence="1">Glycosyl transferase</fullName>
    </submittedName>
</protein>
<accession>A0A2S7DVT3</accession>
<dbReference type="PANTHER" id="PTHR46656:SF3">
    <property type="entry name" value="PUTATIVE-RELATED"/>
    <property type="match status" value="1"/>
</dbReference>
<dbReference type="CDD" id="cd03801">
    <property type="entry name" value="GT4_PimA-like"/>
    <property type="match status" value="1"/>
</dbReference>
<dbReference type="GO" id="GO:0016740">
    <property type="term" value="F:transferase activity"/>
    <property type="evidence" value="ECO:0007669"/>
    <property type="project" value="UniProtKB-KW"/>
</dbReference>
<reference evidence="1 2" key="1">
    <citation type="submission" date="2016-08" db="EMBL/GenBank/DDBJ databases">
        <authorList>
            <person name="Seilhamer J.J."/>
        </authorList>
    </citation>
    <scope>NUCLEOTIDE SEQUENCE [LARGE SCALE GENOMIC DNA]</scope>
    <source>
        <strain evidence="1 2">CFBP2542</strain>
    </source>
</reference>
<evidence type="ECO:0000313" key="2">
    <source>
        <dbReference type="Proteomes" id="UP000239561"/>
    </source>
</evidence>
<dbReference type="Proteomes" id="UP000239561">
    <property type="component" value="Unassembled WGS sequence"/>
</dbReference>
<keyword evidence="1" id="KW-0808">Transferase</keyword>
<dbReference type="RefSeq" id="WP_104602243.1">
    <property type="nucleotide sequence ID" value="NZ_CP082217.1"/>
</dbReference>
<dbReference type="Gene3D" id="3.40.50.2000">
    <property type="entry name" value="Glycogen Phosphorylase B"/>
    <property type="match status" value="1"/>
</dbReference>
<dbReference type="Pfam" id="PF13692">
    <property type="entry name" value="Glyco_trans_1_4"/>
    <property type="match status" value="1"/>
</dbReference>
<name>A0A2S7DVT3_9XANT</name>
<dbReference type="EMBL" id="MDED01000004">
    <property type="protein sequence ID" value="PPU77905.1"/>
    <property type="molecule type" value="Genomic_DNA"/>
</dbReference>
<comment type="caution">
    <text evidence="1">The sequence shown here is derived from an EMBL/GenBank/DDBJ whole genome shotgun (WGS) entry which is preliminary data.</text>
</comment>
<sequence>MTASPQRRNLFASWRSGLAGLRLQSWVLRQPWLRPVYRVFPRNLRDRVFSALSARSVVQTQFQRTDAWELSLERAEISVPNTGDVADTRLTSVGINILGYIRGEFGLAESARMYARALINAGVPVSLYDLDLGLPHSWEDRSLDGFIDQHMPHKVTIVFVNPDYLDAAFEKVGRARMEGHYIIACWFWELEVIPSSWLSAITLVDEIMVASRFIEDAFRDVTDKPIMRLPLPLSDQRDSGLQRRDFGLEPEAFVFLFTFDFHSFVTRKNPQAVVNAFRHAFPDDRDDVRLVVKSSNGHMYPEQMAELLSLVAADKRILLRDEVIDRMHVRALQRCCDVYVSLHRAEGFGLGLAECMSLGRPVIATGWSGNMEFMTDSNSCLVDYDLVPVAGRYPESDGARWAEPRIDSAAAAMRRLADDPLQARRLGEAARDDICARLAPPSVAEHLLARAAKVVASTH</sequence>
<proteinExistence type="predicted"/>
<dbReference type="AlphaFoldDB" id="A0A2S7DVT3"/>
<organism evidence="1 2">
    <name type="scientific">Xanthomonas cucurbitae</name>
    <dbReference type="NCBI Taxonomy" id="56453"/>
    <lineage>
        <taxon>Bacteria</taxon>
        <taxon>Pseudomonadati</taxon>
        <taxon>Pseudomonadota</taxon>
        <taxon>Gammaproteobacteria</taxon>
        <taxon>Lysobacterales</taxon>
        <taxon>Lysobacteraceae</taxon>
        <taxon>Xanthomonas</taxon>
    </lineage>
</organism>
<dbReference type="PANTHER" id="PTHR46656">
    <property type="entry name" value="PUTATIVE-RELATED"/>
    <property type="match status" value="1"/>
</dbReference>
<evidence type="ECO:0000313" key="1">
    <source>
        <dbReference type="EMBL" id="PPU77905.1"/>
    </source>
</evidence>
<gene>
    <name evidence="1" type="ORF">XcuCFBP2542_03510</name>
</gene>